<proteinExistence type="predicted"/>
<protein>
    <recommendedName>
        <fullName evidence="2">LicD/FKTN/FKRP nucleotidyltransferase domain-containing protein</fullName>
    </recommendedName>
</protein>
<evidence type="ECO:0000313" key="4">
    <source>
        <dbReference type="Proteomes" id="UP000837801"/>
    </source>
</evidence>
<dbReference type="InterPro" id="IPR052942">
    <property type="entry name" value="LPS_cholinephosphotransferase"/>
</dbReference>
<evidence type="ECO:0000256" key="1">
    <source>
        <dbReference type="SAM" id="Phobius"/>
    </source>
</evidence>
<comment type="caution">
    <text evidence="3">The sequence shown here is derived from an EMBL/GenBank/DDBJ whole genome shotgun (WGS) entry which is preliminary data.</text>
</comment>
<evidence type="ECO:0000313" key="3">
    <source>
        <dbReference type="EMBL" id="CAH2354604.1"/>
    </source>
</evidence>
<dbReference type="PANTHER" id="PTHR43404">
    <property type="entry name" value="LIPOPOLYSACCHARIDE CHOLINEPHOSPHOTRANSFERASE LICD"/>
    <property type="match status" value="1"/>
</dbReference>
<feature type="transmembrane region" description="Helical" evidence="1">
    <location>
        <begin position="12"/>
        <end position="31"/>
    </location>
</feature>
<keyword evidence="1" id="KW-1133">Transmembrane helix</keyword>
<dbReference type="Pfam" id="PF04991">
    <property type="entry name" value="LicD"/>
    <property type="match status" value="1"/>
</dbReference>
<sequence>MLPTGRSRSKWIARILFVIVLVGLFVPYFYFRSDEYWQQKNYDDAMTFHKKSTFQPRASTNFLLEYMSNSLLSDKEEIRGGHRGIHFHWDDWIDLSPGDSILNDYRETFPEGECDSSLQEFGNVNPFWMESHHKKLLRSSVFSYCTLPIPKQIFFMGDNNLIKVPVSSKERLAIGNTPYSREELVNKMVLLESSLDKKKESLIETIPFEEFPKTIEINTEEFVFNPDYEILKLKSKLNKDTPSKDDGEKFEMKDMEYLDFLEYANSYVDTAPKYFKYPWIYSDLFKGQAHHLEFKFFRRYIGDHERQSVVHHMSRAWFEFAQANNIVSWINYGSLLGWVYNGVNMPWDTDVDIQVPINELAKLTRRGLNNTLVIENPRFGNAKYLFDISPSFIRQGNSNNFIDARFIEVNSGLYIDISALSKTNYPPPSEIFEGLTESEVKSVIPVNCKNFNWQLIEEILPIKYATFEGGPSFIPNQVSRILDRKYGRESYTTKEEFKGHNYQSDLNMWVPDRICKFPHLTDPRFVLGDKSRLTLEGACDSIELQDEYQIVYESSQRHIALEDEQDTPVSYNIGKLGSLPISRKDPWDYFHDINKDLVKHDRWFVKVKGKEKST</sequence>
<organism evidence="3 4">
    <name type="scientific">[Candida] railenensis</name>
    <dbReference type="NCBI Taxonomy" id="45579"/>
    <lineage>
        <taxon>Eukaryota</taxon>
        <taxon>Fungi</taxon>
        <taxon>Dikarya</taxon>
        <taxon>Ascomycota</taxon>
        <taxon>Saccharomycotina</taxon>
        <taxon>Pichiomycetes</taxon>
        <taxon>Debaryomycetaceae</taxon>
        <taxon>Kurtzmaniella</taxon>
    </lineage>
</organism>
<dbReference type="InterPro" id="IPR007074">
    <property type="entry name" value="LicD/FKTN/FKRP_NTP_transf"/>
</dbReference>
<accession>A0A9P0W042</accession>
<keyword evidence="1" id="KW-0812">Transmembrane</keyword>
<reference evidence="3" key="1">
    <citation type="submission" date="2022-03" db="EMBL/GenBank/DDBJ databases">
        <authorList>
            <person name="Legras J.-L."/>
            <person name="Devillers H."/>
            <person name="Grondin C."/>
        </authorList>
    </citation>
    <scope>NUCLEOTIDE SEQUENCE</scope>
    <source>
        <strain evidence="3">CLIB 1423</strain>
    </source>
</reference>
<evidence type="ECO:0000259" key="2">
    <source>
        <dbReference type="Pfam" id="PF04991"/>
    </source>
</evidence>
<dbReference type="Proteomes" id="UP000837801">
    <property type="component" value="Unassembled WGS sequence"/>
</dbReference>
<keyword evidence="1" id="KW-0472">Membrane</keyword>
<feature type="domain" description="LicD/FKTN/FKRP nucleotidyltransferase" evidence="2">
    <location>
        <begin position="321"/>
        <end position="426"/>
    </location>
</feature>
<dbReference type="GO" id="GO:0009100">
    <property type="term" value="P:glycoprotein metabolic process"/>
    <property type="evidence" value="ECO:0007669"/>
    <property type="project" value="UniProtKB-ARBA"/>
</dbReference>
<dbReference type="EMBL" id="CAKXYY010000017">
    <property type="protein sequence ID" value="CAH2354604.1"/>
    <property type="molecule type" value="Genomic_DNA"/>
</dbReference>
<keyword evidence="4" id="KW-1185">Reference proteome</keyword>
<gene>
    <name evidence="3" type="ORF">CLIB1423_17S02872</name>
</gene>
<dbReference type="PANTHER" id="PTHR43404:SF1">
    <property type="entry name" value="MNN4P"/>
    <property type="match status" value="1"/>
</dbReference>
<name>A0A9P0W042_9ASCO</name>
<dbReference type="OrthoDB" id="444255at2759"/>
<dbReference type="AlphaFoldDB" id="A0A9P0W042"/>